<name>A0ABT3IIY2_9BACT</name>
<evidence type="ECO:0000256" key="4">
    <source>
        <dbReference type="PROSITE-ProRule" id="PRU00335"/>
    </source>
</evidence>
<keyword evidence="1" id="KW-0805">Transcription regulation</keyword>
<dbReference type="InterPro" id="IPR009057">
    <property type="entry name" value="Homeodomain-like_sf"/>
</dbReference>
<protein>
    <submittedName>
        <fullName evidence="6">TetR/AcrR family transcriptional regulator</fullName>
    </submittedName>
</protein>
<dbReference type="InterPro" id="IPR001647">
    <property type="entry name" value="HTH_TetR"/>
</dbReference>
<keyword evidence="2 4" id="KW-0238">DNA-binding</keyword>
<keyword evidence="3" id="KW-0804">Transcription</keyword>
<reference evidence="6 7" key="1">
    <citation type="submission" date="2022-10" db="EMBL/GenBank/DDBJ databases">
        <title>Chitinophaga nivalis PC15 sp. nov., isolated from Pyeongchang county, South Korea.</title>
        <authorList>
            <person name="Trinh H.N."/>
        </authorList>
    </citation>
    <scope>NUCLEOTIDE SEQUENCE [LARGE SCALE GENOMIC DNA]</scope>
    <source>
        <strain evidence="6 7">PC14</strain>
    </source>
</reference>
<comment type="caution">
    <text evidence="6">The sequence shown here is derived from an EMBL/GenBank/DDBJ whole genome shotgun (WGS) entry which is preliminary data.</text>
</comment>
<evidence type="ECO:0000259" key="5">
    <source>
        <dbReference type="PROSITE" id="PS50977"/>
    </source>
</evidence>
<dbReference type="Proteomes" id="UP001207742">
    <property type="component" value="Unassembled WGS sequence"/>
</dbReference>
<dbReference type="PROSITE" id="PS50977">
    <property type="entry name" value="HTH_TETR_2"/>
    <property type="match status" value="1"/>
</dbReference>
<evidence type="ECO:0000313" key="7">
    <source>
        <dbReference type="Proteomes" id="UP001207742"/>
    </source>
</evidence>
<dbReference type="PANTHER" id="PTHR47506">
    <property type="entry name" value="TRANSCRIPTIONAL REGULATORY PROTEIN"/>
    <property type="match status" value="1"/>
</dbReference>
<dbReference type="PRINTS" id="PR00455">
    <property type="entry name" value="HTHTETR"/>
</dbReference>
<dbReference type="PANTHER" id="PTHR47506:SF3">
    <property type="entry name" value="HTH-TYPE TRANSCRIPTIONAL REGULATOR LMRA"/>
    <property type="match status" value="1"/>
</dbReference>
<evidence type="ECO:0000256" key="1">
    <source>
        <dbReference type="ARBA" id="ARBA00023015"/>
    </source>
</evidence>
<evidence type="ECO:0000256" key="2">
    <source>
        <dbReference type="ARBA" id="ARBA00023125"/>
    </source>
</evidence>
<dbReference type="Gene3D" id="1.10.10.60">
    <property type="entry name" value="Homeodomain-like"/>
    <property type="match status" value="1"/>
</dbReference>
<dbReference type="Gene3D" id="1.10.357.10">
    <property type="entry name" value="Tetracycline Repressor, domain 2"/>
    <property type="match status" value="1"/>
</dbReference>
<keyword evidence="7" id="KW-1185">Reference proteome</keyword>
<dbReference type="RefSeq" id="WP_264729432.1">
    <property type="nucleotide sequence ID" value="NZ_JAPDNR010000001.1"/>
</dbReference>
<dbReference type="EMBL" id="JAPDNS010000001">
    <property type="protein sequence ID" value="MCW3483913.1"/>
    <property type="molecule type" value="Genomic_DNA"/>
</dbReference>
<gene>
    <name evidence="6" type="ORF">OL497_08415</name>
</gene>
<sequence length="202" mass="23066">MALTQEELLISQVLQTAQQLYQRHGIRKVTMDDVAKAIGKTRSALYYYFKNRDELFEAVLFSLVEEVKHELEGVMQAEKKLEAKIRAFCMTKIKGSEKTRNFMAAIESGMDQEERSRYSDLMSKVHLKMMEAETVLLKQVIREAVASQEIPKPTPASLDTLLFVFLSSIRGIRRESAIEGYSLQWENGVNMLARLVARELGA</sequence>
<feature type="DNA-binding region" description="H-T-H motif" evidence="4">
    <location>
        <begin position="30"/>
        <end position="49"/>
    </location>
</feature>
<organism evidence="6 7">
    <name type="scientific">Chitinophaga nivalis</name>
    <dbReference type="NCBI Taxonomy" id="2991709"/>
    <lineage>
        <taxon>Bacteria</taxon>
        <taxon>Pseudomonadati</taxon>
        <taxon>Bacteroidota</taxon>
        <taxon>Chitinophagia</taxon>
        <taxon>Chitinophagales</taxon>
        <taxon>Chitinophagaceae</taxon>
        <taxon>Chitinophaga</taxon>
    </lineage>
</organism>
<proteinExistence type="predicted"/>
<evidence type="ECO:0000256" key="3">
    <source>
        <dbReference type="ARBA" id="ARBA00023163"/>
    </source>
</evidence>
<feature type="domain" description="HTH tetR-type" evidence="5">
    <location>
        <begin position="7"/>
        <end position="67"/>
    </location>
</feature>
<evidence type="ECO:0000313" key="6">
    <source>
        <dbReference type="EMBL" id="MCW3483913.1"/>
    </source>
</evidence>
<dbReference type="Pfam" id="PF00440">
    <property type="entry name" value="TetR_N"/>
    <property type="match status" value="1"/>
</dbReference>
<accession>A0ABT3IIY2</accession>
<dbReference type="SUPFAM" id="SSF46689">
    <property type="entry name" value="Homeodomain-like"/>
    <property type="match status" value="1"/>
</dbReference>